<comment type="similarity">
    <text evidence="1">Belongs to the ROK (NagC/XylR) family.</text>
</comment>
<dbReference type="Gene3D" id="1.10.10.10">
    <property type="entry name" value="Winged helix-like DNA-binding domain superfamily/Winged helix DNA-binding domain"/>
    <property type="match status" value="1"/>
</dbReference>
<dbReference type="Gene3D" id="3.30.420.40">
    <property type="match status" value="2"/>
</dbReference>
<name>A0A0P7DUL4_9GAMM</name>
<dbReference type="EMBL" id="LJTC01000002">
    <property type="protein sequence ID" value="KPM85109.1"/>
    <property type="molecule type" value="Genomic_DNA"/>
</dbReference>
<proteinExistence type="inferred from homology"/>
<evidence type="ECO:0000313" key="3">
    <source>
        <dbReference type="Proteomes" id="UP000050378"/>
    </source>
</evidence>
<dbReference type="PATRIC" id="fig|570156.3.peg.983"/>
<protein>
    <submittedName>
        <fullName evidence="2">ROK family transcriptional regulator</fullName>
    </submittedName>
</protein>
<dbReference type="InterPro" id="IPR000600">
    <property type="entry name" value="ROK"/>
</dbReference>
<dbReference type="PANTHER" id="PTHR18964">
    <property type="entry name" value="ROK (REPRESSOR, ORF, KINASE) FAMILY"/>
    <property type="match status" value="1"/>
</dbReference>
<dbReference type="OrthoDB" id="8595273at2"/>
<dbReference type="InterPro" id="IPR043129">
    <property type="entry name" value="ATPase_NBD"/>
</dbReference>
<evidence type="ECO:0000313" key="2">
    <source>
        <dbReference type="EMBL" id="KPM85109.1"/>
    </source>
</evidence>
<dbReference type="STRING" id="570156.AOG27_04960"/>
<dbReference type="InterPro" id="IPR036388">
    <property type="entry name" value="WH-like_DNA-bd_sf"/>
</dbReference>
<dbReference type="AlphaFoldDB" id="A0A0P7DUL4"/>
<organism evidence="2 3">
    <name type="scientific">Pseudoalteromonas lipolytica</name>
    <dbReference type="NCBI Taxonomy" id="570156"/>
    <lineage>
        <taxon>Bacteria</taxon>
        <taxon>Pseudomonadati</taxon>
        <taxon>Pseudomonadota</taxon>
        <taxon>Gammaproteobacteria</taxon>
        <taxon>Alteromonadales</taxon>
        <taxon>Pseudoalteromonadaceae</taxon>
        <taxon>Pseudoalteromonas</taxon>
    </lineage>
</organism>
<gene>
    <name evidence="2" type="ORF">AOG27_04960</name>
</gene>
<dbReference type="SUPFAM" id="SSF46785">
    <property type="entry name" value="Winged helix' DNA-binding domain"/>
    <property type="match status" value="1"/>
</dbReference>
<dbReference type="RefSeq" id="WP_054551874.1">
    <property type="nucleotide sequence ID" value="NZ_LJTC01000002.1"/>
</dbReference>
<reference evidence="2 3" key="1">
    <citation type="submission" date="2015-09" db="EMBL/GenBank/DDBJ databases">
        <title>Draft Genome Sequence of Pseudoalteromonas lipolytica UCD-48B.</title>
        <authorList>
            <person name="Krusor M."/>
            <person name="Coil D.A."/>
            <person name="Lang J.M."/>
            <person name="Eisen J.A."/>
            <person name="Alexiev A."/>
        </authorList>
    </citation>
    <scope>NUCLEOTIDE SEQUENCE [LARGE SCALE GENOMIC DNA]</scope>
    <source>
        <strain evidence="2 3">UCD-48B</strain>
    </source>
</reference>
<dbReference type="Proteomes" id="UP000050378">
    <property type="component" value="Unassembled WGS sequence"/>
</dbReference>
<dbReference type="PANTHER" id="PTHR18964:SF149">
    <property type="entry name" value="BIFUNCTIONAL UDP-N-ACETYLGLUCOSAMINE 2-EPIMERASE_N-ACETYLMANNOSAMINE KINASE"/>
    <property type="match status" value="1"/>
</dbReference>
<accession>A0A0P7DUL4</accession>
<sequence>MKGSNAKQNKAINLRLVLSQIVTQGPVSRVEIARNTQLTKQTITNMVEELLAAKLVEEVGIKKAEGAGKPSKMLVLNKKAAYTIAIRVANNELEVGLFYLNGEQINRLHTLVESENLLDKTAYLVDTLVQVDDIDKSLILGAGLSVETSDDSAINGYTFNKQLQHKLANKLQLPIALETSASACAAYHMLFGEAQQLHNFIFIHLGLRVESAVVYDRQILLGQNGLTGALGDIFVTPETDEKTAELGRLNDFASMASLRTMLNLNGVTQEELIAHCAVNKQLDLWVEQASEPLRIAIHTLESLLNTQTIIMGGDVNEILLEKLIKQLRPFIPSISQYGDREVVRLIKTPDVANITIKGLAVLPLHAALSRKNMQTLHIPLELGYTELQQLVFLSE</sequence>
<evidence type="ECO:0000256" key="1">
    <source>
        <dbReference type="ARBA" id="ARBA00006479"/>
    </source>
</evidence>
<dbReference type="InterPro" id="IPR036390">
    <property type="entry name" value="WH_DNA-bd_sf"/>
</dbReference>
<dbReference type="Pfam" id="PF00480">
    <property type="entry name" value="ROK"/>
    <property type="match status" value="1"/>
</dbReference>
<dbReference type="SUPFAM" id="SSF53067">
    <property type="entry name" value="Actin-like ATPase domain"/>
    <property type="match status" value="1"/>
</dbReference>
<comment type="caution">
    <text evidence="2">The sequence shown here is derived from an EMBL/GenBank/DDBJ whole genome shotgun (WGS) entry which is preliminary data.</text>
</comment>